<dbReference type="EMBL" id="JAFIQO010000135">
    <property type="protein sequence ID" value="MBP0057894.1"/>
    <property type="molecule type" value="Genomic_DNA"/>
</dbReference>
<gene>
    <name evidence="3" type="ORF">JYQ75_10910</name>
</gene>
<feature type="non-terminal residue" evidence="3">
    <location>
        <position position="1"/>
    </location>
</feature>
<evidence type="ECO:0000256" key="1">
    <source>
        <dbReference type="SAM" id="MobiDB-lite"/>
    </source>
</evidence>
<feature type="region of interest" description="Disordered" evidence="1">
    <location>
        <begin position="76"/>
        <end position="95"/>
    </location>
</feature>
<feature type="compositionally biased region" description="Polar residues" evidence="1">
    <location>
        <begin position="86"/>
        <end position="95"/>
    </location>
</feature>
<keyword evidence="4" id="KW-1185">Reference proteome</keyword>
<sequence length="95" mass="11325">HRSVPSEYRLKSVTVSQTPSGKYYASILFEYEDQVQEKELQKFLGLDFSMHELYRDSNGKEPAYPRYYRNAEKKLAREQRKLSKMQKGSNNRNKQ</sequence>
<accession>A0ABS3ZLY6</accession>
<evidence type="ECO:0000259" key="2">
    <source>
        <dbReference type="Pfam" id="PF01385"/>
    </source>
</evidence>
<organism evidence="3 4">
    <name type="scientific">Anaerobutyricum soehngenii</name>
    <dbReference type="NCBI Taxonomy" id="105843"/>
    <lineage>
        <taxon>Bacteria</taxon>
        <taxon>Bacillati</taxon>
        <taxon>Bacillota</taxon>
        <taxon>Clostridia</taxon>
        <taxon>Lachnospirales</taxon>
        <taxon>Lachnospiraceae</taxon>
        <taxon>Anaerobutyricum</taxon>
    </lineage>
</organism>
<comment type="caution">
    <text evidence="3">The sequence shown here is derived from an EMBL/GenBank/DDBJ whole genome shotgun (WGS) entry which is preliminary data.</text>
</comment>
<protein>
    <submittedName>
        <fullName evidence="3">Transposase</fullName>
    </submittedName>
</protein>
<evidence type="ECO:0000313" key="4">
    <source>
        <dbReference type="Proteomes" id="UP001315001"/>
    </source>
</evidence>
<feature type="domain" description="Probable transposase IS891/IS1136/IS1341" evidence="2">
    <location>
        <begin position="26"/>
        <end position="95"/>
    </location>
</feature>
<dbReference type="Pfam" id="PF01385">
    <property type="entry name" value="OrfB_IS605"/>
    <property type="match status" value="1"/>
</dbReference>
<evidence type="ECO:0000313" key="3">
    <source>
        <dbReference type="EMBL" id="MBP0057894.1"/>
    </source>
</evidence>
<dbReference type="Proteomes" id="UP001315001">
    <property type="component" value="Unassembled WGS sequence"/>
</dbReference>
<dbReference type="InterPro" id="IPR001959">
    <property type="entry name" value="Transposase"/>
</dbReference>
<proteinExistence type="predicted"/>
<feature type="non-terminal residue" evidence="3">
    <location>
        <position position="95"/>
    </location>
</feature>
<reference evidence="3 4" key="1">
    <citation type="submission" date="2021-02" db="EMBL/GenBank/DDBJ databases">
        <title>Lactate utilizing bacteria of the human gut.</title>
        <authorList>
            <person name="Sheridan P.O."/>
        </authorList>
    </citation>
    <scope>NUCLEOTIDE SEQUENCE [LARGE SCALE GENOMIC DNA]</scope>
    <source>
        <strain evidence="3 4">HTF-83D</strain>
    </source>
</reference>
<dbReference type="RefSeq" id="WP_209293776.1">
    <property type="nucleotide sequence ID" value="NZ_JAFIQO010000135.1"/>
</dbReference>
<name>A0ABS3ZLY6_9FIRM</name>